<gene>
    <name evidence="3" type="ORF">MNBD_GAMMA18-455</name>
</gene>
<keyword evidence="1" id="KW-0812">Transmembrane</keyword>
<dbReference type="GO" id="GO:0004803">
    <property type="term" value="F:transposase activity"/>
    <property type="evidence" value="ECO:0007669"/>
    <property type="project" value="InterPro"/>
</dbReference>
<feature type="domain" description="Transposase IS4-like" evidence="2">
    <location>
        <begin position="79"/>
        <end position="334"/>
    </location>
</feature>
<organism evidence="3">
    <name type="scientific">hydrothermal vent metagenome</name>
    <dbReference type="NCBI Taxonomy" id="652676"/>
    <lineage>
        <taxon>unclassified sequences</taxon>
        <taxon>metagenomes</taxon>
        <taxon>ecological metagenomes</taxon>
    </lineage>
</organism>
<proteinExistence type="predicted"/>
<feature type="transmembrane region" description="Helical" evidence="1">
    <location>
        <begin position="20"/>
        <end position="39"/>
    </location>
</feature>
<evidence type="ECO:0000259" key="2">
    <source>
        <dbReference type="Pfam" id="PF01609"/>
    </source>
</evidence>
<name>A0A3B1ABI8_9ZZZZ</name>
<keyword evidence="1" id="KW-0472">Membrane</keyword>
<dbReference type="EMBL" id="UOFP01000312">
    <property type="protein sequence ID" value="VAW90176.1"/>
    <property type="molecule type" value="Genomic_DNA"/>
</dbReference>
<protein>
    <submittedName>
        <fullName evidence="3">Transposase</fullName>
    </submittedName>
</protein>
<reference evidence="3" key="1">
    <citation type="submission" date="2018-06" db="EMBL/GenBank/DDBJ databases">
        <authorList>
            <person name="Zhirakovskaya E."/>
        </authorList>
    </citation>
    <scope>NUCLEOTIDE SEQUENCE</scope>
</reference>
<sequence>MEDVVKVVLSSMSSVKNPQRLFIAGLFSVLVVFQGKATFRNLSRYCNMHEKRFSRWYRKQFDFTLFNSRLIKHELPAEGERIAAIDASFMRKSGQHTDGLGWFYHGQRGKAMKGLELSLVCIVDLKANTAYALNATQTLDIEDESRVDLYARQVTTLAASLKEQGINHLAADAYYSKVKFINVIRESHLHLVGKLRVDANLQWYFDGPYTGMGRPKKYDGKIDFQADLDRFDRVGTLDNGVEVYSSVVHAKAFKCKIRVVLLRWKAGEKIGSALLFSTDTRLDPLKLVAYYKARFQIEFLFRDAKQHTGLMDCQARCKAAIHTHLNASLTALNLLKLEDRRNKKTTEESVISIASWRRRKFNQNLMVILFDQLGLSRDCDKVAKVYDVLSGYGAIAA</sequence>
<keyword evidence="1" id="KW-1133">Transmembrane helix</keyword>
<dbReference type="InterPro" id="IPR012337">
    <property type="entry name" value="RNaseH-like_sf"/>
</dbReference>
<dbReference type="SUPFAM" id="SSF53098">
    <property type="entry name" value="Ribonuclease H-like"/>
    <property type="match status" value="1"/>
</dbReference>
<dbReference type="InterPro" id="IPR002559">
    <property type="entry name" value="Transposase_11"/>
</dbReference>
<evidence type="ECO:0000313" key="3">
    <source>
        <dbReference type="EMBL" id="VAW90176.1"/>
    </source>
</evidence>
<dbReference type="GO" id="GO:0003677">
    <property type="term" value="F:DNA binding"/>
    <property type="evidence" value="ECO:0007669"/>
    <property type="project" value="InterPro"/>
</dbReference>
<dbReference type="Pfam" id="PF01609">
    <property type="entry name" value="DDE_Tnp_1"/>
    <property type="match status" value="1"/>
</dbReference>
<dbReference type="AlphaFoldDB" id="A0A3B1ABI8"/>
<dbReference type="GO" id="GO:0006313">
    <property type="term" value="P:DNA transposition"/>
    <property type="evidence" value="ECO:0007669"/>
    <property type="project" value="InterPro"/>
</dbReference>
<accession>A0A3B1ABI8</accession>
<evidence type="ECO:0000256" key="1">
    <source>
        <dbReference type="SAM" id="Phobius"/>
    </source>
</evidence>